<dbReference type="Pfam" id="PF03572">
    <property type="entry name" value="Peptidase_S41"/>
    <property type="match status" value="1"/>
</dbReference>
<protein>
    <recommendedName>
        <fullName evidence="2">Tail specific protease domain-containing protein</fullName>
    </recommendedName>
</protein>
<proteinExistence type="predicted"/>
<reference evidence="3 4" key="1">
    <citation type="submission" date="2019-02" db="EMBL/GenBank/DDBJ databases">
        <title>Draft Genome Sequences of Six Type Strains of the Genus Massilia.</title>
        <authorList>
            <person name="Miess H."/>
            <person name="Frediansyhah A."/>
            <person name="Gross H."/>
        </authorList>
    </citation>
    <scope>NUCLEOTIDE SEQUENCE [LARGE SCALE GENOMIC DNA]</scope>
    <source>
        <strain evidence="3 4">DSM 17472</strain>
    </source>
</reference>
<dbReference type="EMBL" id="CP036401">
    <property type="protein sequence ID" value="QBI01537.1"/>
    <property type="molecule type" value="Genomic_DNA"/>
</dbReference>
<evidence type="ECO:0000256" key="1">
    <source>
        <dbReference type="SAM" id="SignalP"/>
    </source>
</evidence>
<feature type="domain" description="Tail specific protease" evidence="2">
    <location>
        <begin position="139"/>
        <end position="335"/>
    </location>
</feature>
<gene>
    <name evidence="3" type="ORF">EYF70_12260</name>
</gene>
<feature type="chain" id="PRO_5046169196" description="Tail specific protease domain-containing protein" evidence="1">
    <location>
        <begin position="47"/>
        <end position="387"/>
    </location>
</feature>
<dbReference type="PANTHER" id="PTHR11261:SF3">
    <property type="entry name" value="RETINOL-BINDING PROTEIN 3"/>
    <property type="match status" value="1"/>
</dbReference>
<dbReference type="PANTHER" id="PTHR11261">
    <property type="entry name" value="INTERPHOTORECEPTOR RETINOID-BINDING PROTEIN"/>
    <property type="match status" value="1"/>
</dbReference>
<dbReference type="Pfam" id="PF11918">
    <property type="entry name" value="Peptidase_S41_N"/>
    <property type="match status" value="1"/>
</dbReference>
<accession>A0ABX5RSF1</accession>
<dbReference type="SMART" id="SM00245">
    <property type="entry name" value="TSPc"/>
    <property type="match status" value="1"/>
</dbReference>
<dbReference type="CDD" id="cd07563">
    <property type="entry name" value="Peptidase_S41_IRBP"/>
    <property type="match status" value="1"/>
</dbReference>
<sequence>MLLAASASHAFFRTIWYSNRETGMSGCKRLVAGVVLGALLSSSALAAEDTVLSASDRAVIVRTLAAKLNANYIEPAVADRVSRAIARKNAEGGYGSTASAQAFSEALAKDLRDLSGDLHFGARVDERFRERGTDADVPSRAEMDEARAQTLQGGYEIQKVERLPGNVGYIELRGFGAPEFVGPAYTAAMSLMMGTDALILDLRRNGGGFAASVAYLMSHFFPPGDVRHLNDMYYRPENATTQFWTVRSVAPRYDKPVYVLTSARTGSAGEECAYDFQTQQRGTLVGETTAGAANPPCPFSVGHGIVVGIPAGRSINPITKTSWEGVGVKPDIAVPAAQALQAAHVAILRNLVSSAKDDKERTKLQGVLAMVEKGETETPVYTLRGKR</sequence>
<dbReference type="Gene3D" id="3.30.750.44">
    <property type="match status" value="1"/>
</dbReference>
<evidence type="ECO:0000313" key="3">
    <source>
        <dbReference type="EMBL" id="QBI01537.1"/>
    </source>
</evidence>
<feature type="signal peptide" evidence="1">
    <location>
        <begin position="1"/>
        <end position="46"/>
    </location>
</feature>
<keyword evidence="1" id="KW-0732">Signal</keyword>
<dbReference type="Proteomes" id="UP000292307">
    <property type="component" value="Chromosome"/>
</dbReference>
<dbReference type="InterPro" id="IPR029045">
    <property type="entry name" value="ClpP/crotonase-like_dom_sf"/>
</dbReference>
<dbReference type="InterPro" id="IPR005151">
    <property type="entry name" value="Tail-specific_protease"/>
</dbReference>
<dbReference type="Gene3D" id="3.90.226.10">
    <property type="entry name" value="2-enoyl-CoA Hydratase, Chain A, domain 1"/>
    <property type="match status" value="1"/>
</dbReference>
<evidence type="ECO:0000259" key="2">
    <source>
        <dbReference type="SMART" id="SM00245"/>
    </source>
</evidence>
<dbReference type="SUPFAM" id="SSF52096">
    <property type="entry name" value="ClpP/crotonase"/>
    <property type="match status" value="1"/>
</dbReference>
<organism evidence="3 4">
    <name type="scientific">Pseudoduganella albidiflava</name>
    <dbReference type="NCBI Taxonomy" id="321983"/>
    <lineage>
        <taxon>Bacteria</taxon>
        <taxon>Pseudomonadati</taxon>
        <taxon>Pseudomonadota</taxon>
        <taxon>Betaproteobacteria</taxon>
        <taxon>Burkholderiales</taxon>
        <taxon>Oxalobacteraceae</taxon>
        <taxon>Telluria group</taxon>
        <taxon>Pseudoduganella</taxon>
    </lineage>
</organism>
<keyword evidence="4" id="KW-1185">Reference proteome</keyword>
<evidence type="ECO:0000313" key="4">
    <source>
        <dbReference type="Proteomes" id="UP000292307"/>
    </source>
</evidence>
<name>A0ABX5RSF1_9BURK</name>